<keyword evidence="4" id="KW-1185">Reference proteome</keyword>
<dbReference type="Gene3D" id="3.30.420.10">
    <property type="entry name" value="Ribonuclease H-like superfamily/Ribonuclease H"/>
    <property type="match status" value="1"/>
</dbReference>
<protein>
    <submittedName>
        <fullName evidence="2 3">Transposase, putative</fullName>
    </submittedName>
</protein>
<gene>
    <name evidence="2" type="ORF">IscW_ISCW008258</name>
</gene>
<name>B7PW16_IXOSC</name>
<dbReference type="InterPro" id="IPR036397">
    <property type="entry name" value="RNaseH_sf"/>
</dbReference>
<dbReference type="VEuPathDB" id="VectorBase:ISCI008258"/>
<dbReference type="PANTHER" id="PTHR19303">
    <property type="entry name" value="TRANSPOSON"/>
    <property type="match status" value="1"/>
</dbReference>
<reference evidence="2 4" key="1">
    <citation type="submission" date="2008-03" db="EMBL/GenBank/DDBJ databases">
        <title>Annotation of Ixodes scapularis.</title>
        <authorList>
            <consortium name="Ixodes scapularis Genome Project Consortium"/>
            <person name="Caler E."/>
            <person name="Hannick L.I."/>
            <person name="Bidwell S."/>
            <person name="Joardar V."/>
            <person name="Thiagarajan M."/>
            <person name="Amedeo P."/>
            <person name="Galinsky K.J."/>
            <person name="Schobel S."/>
            <person name="Inman J."/>
            <person name="Hostetler J."/>
            <person name="Miller J."/>
            <person name="Hammond M."/>
            <person name="Megy K."/>
            <person name="Lawson D."/>
            <person name="Kodira C."/>
            <person name="Sutton G."/>
            <person name="Meyer J."/>
            <person name="Hill C.A."/>
            <person name="Birren B."/>
            <person name="Nene V."/>
            <person name="Collins F."/>
            <person name="Alarcon-Chaidez F."/>
            <person name="Wikel S."/>
            <person name="Strausberg R."/>
        </authorList>
    </citation>
    <scope>NUCLEOTIDE SEQUENCE [LARGE SCALE GENOMIC DNA]</scope>
    <source>
        <strain evidence="4">Wikel</strain>
        <strain evidence="2">Wikel colony</strain>
    </source>
</reference>
<feature type="non-terminal residue" evidence="2">
    <location>
        <position position="1"/>
    </location>
</feature>
<evidence type="ECO:0000313" key="4">
    <source>
        <dbReference type="Proteomes" id="UP000001555"/>
    </source>
</evidence>
<evidence type="ECO:0000259" key="1">
    <source>
        <dbReference type="Pfam" id="PF03184"/>
    </source>
</evidence>
<reference evidence="3" key="2">
    <citation type="submission" date="2020-05" db="UniProtKB">
        <authorList>
            <consortium name="EnsemblMetazoa"/>
        </authorList>
    </citation>
    <scope>IDENTIFICATION</scope>
    <source>
        <strain evidence="3">wikel</strain>
    </source>
</reference>
<feature type="non-terminal residue" evidence="2">
    <location>
        <position position="224"/>
    </location>
</feature>
<dbReference type="EMBL" id="ABJB010667743">
    <property type="status" value="NOT_ANNOTATED_CDS"/>
    <property type="molecule type" value="Genomic_DNA"/>
</dbReference>
<sequence>RVSVLFCCNMDGTEKTNLLLIGKAKRPMCLRKVHVPVDWASNKSAWMTRDIFNKWLLDFDGRLKKEKRKVLLFLDNCSSHMQVPELQSTKVVYFPPCTTLKLQPIDQGIVHSVKSRYRMRLAERLLYNMQRNIDSVIDLKFAVQVVSAVWEQVEARVIKNCFRKAGFVFNDSEEPVPLVDNPDEPEPGFWEAVEKAFGSEDFSDYVNIDADVVRTEQLTDEEIV</sequence>
<organism>
    <name type="scientific">Ixodes scapularis</name>
    <name type="common">Black-legged tick</name>
    <name type="synonym">Deer tick</name>
    <dbReference type="NCBI Taxonomy" id="6945"/>
    <lineage>
        <taxon>Eukaryota</taxon>
        <taxon>Metazoa</taxon>
        <taxon>Ecdysozoa</taxon>
        <taxon>Arthropoda</taxon>
        <taxon>Chelicerata</taxon>
        <taxon>Arachnida</taxon>
        <taxon>Acari</taxon>
        <taxon>Parasitiformes</taxon>
        <taxon>Ixodida</taxon>
        <taxon>Ixodoidea</taxon>
        <taxon>Ixodidae</taxon>
        <taxon>Ixodinae</taxon>
        <taxon>Ixodes</taxon>
    </lineage>
</organism>
<dbReference type="VEuPathDB" id="VectorBase:ISCW008258"/>
<proteinExistence type="predicted"/>
<dbReference type="VEuPathDB" id="VectorBase:ISCP_030137"/>
<dbReference type="GO" id="GO:0003676">
    <property type="term" value="F:nucleic acid binding"/>
    <property type="evidence" value="ECO:0007669"/>
    <property type="project" value="InterPro"/>
</dbReference>
<dbReference type="HOGENOM" id="CLU_018294_3_0_1"/>
<dbReference type="OrthoDB" id="6507989at2759"/>
<dbReference type="Proteomes" id="UP000001555">
    <property type="component" value="Unassembled WGS sequence"/>
</dbReference>
<feature type="domain" description="DDE-1" evidence="1">
    <location>
        <begin position="1"/>
        <end position="162"/>
    </location>
</feature>
<dbReference type="AlphaFoldDB" id="B7PW16"/>
<evidence type="ECO:0000313" key="3">
    <source>
        <dbReference type="EnsemblMetazoa" id="ISCW008258-PA"/>
    </source>
</evidence>
<dbReference type="PANTHER" id="PTHR19303:SF73">
    <property type="entry name" value="PROTEIN PDC2"/>
    <property type="match status" value="1"/>
</dbReference>
<accession>B7PW16</accession>
<dbReference type="InterPro" id="IPR004875">
    <property type="entry name" value="DDE_SF_endonuclease_dom"/>
</dbReference>
<dbReference type="STRING" id="6945.B7PW16"/>
<evidence type="ECO:0000313" key="2">
    <source>
        <dbReference type="EMBL" id="EEC10788.1"/>
    </source>
</evidence>
<dbReference type="Pfam" id="PF03184">
    <property type="entry name" value="DDE_1"/>
    <property type="match status" value="1"/>
</dbReference>
<dbReference type="EMBL" id="DS804574">
    <property type="protein sequence ID" value="EEC10788.1"/>
    <property type="molecule type" value="Genomic_DNA"/>
</dbReference>
<dbReference type="EnsemblMetazoa" id="ISCW008258-RA">
    <property type="protein sequence ID" value="ISCW008258-PA"/>
    <property type="gene ID" value="ISCW008258"/>
</dbReference>
<dbReference type="InterPro" id="IPR050863">
    <property type="entry name" value="CenT-Element_Derived"/>
</dbReference>
<dbReference type="PaxDb" id="6945-B7PW16"/>